<protein>
    <recommendedName>
        <fullName evidence="3">DUF1800 domain-containing protein</fullName>
    </recommendedName>
</protein>
<dbReference type="AlphaFoldDB" id="A0A2U1UXE2"/>
<dbReference type="EMBL" id="PDOA01000053">
    <property type="protein sequence ID" value="PWC26327.1"/>
    <property type="molecule type" value="Genomic_DNA"/>
</dbReference>
<evidence type="ECO:0000313" key="1">
    <source>
        <dbReference type="EMBL" id="PWC26327.1"/>
    </source>
</evidence>
<proteinExistence type="predicted"/>
<keyword evidence="2" id="KW-1185">Reference proteome</keyword>
<organism evidence="1 2">
    <name type="scientific">Teichococcus aestuarii</name>
    <dbReference type="NCBI Taxonomy" id="568898"/>
    <lineage>
        <taxon>Bacteria</taxon>
        <taxon>Pseudomonadati</taxon>
        <taxon>Pseudomonadota</taxon>
        <taxon>Alphaproteobacteria</taxon>
        <taxon>Acetobacterales</taxon>
        <taxon>Roseomonadaceae</taxon>
        <taxon>Roseomonas</taxon>
    </lineage>
</organism>
<dbReference type="OrthoDB" id="9772295at2"/>
<comment type="caution">
    <text evidence="1">The sequence shown here is derived from an EMBL/GenBank/DDBJ whole genome shotgun (WGS) entry which is preliminary data.</text>
</comment>
<gene>
    <name evidence="1" type="ORF">CR165_23815</name>
</gene>
<evidence type="ECO:0000313" key="2">
    <source>
        <dbReference type="Proteomes" id="UP000245048"/>
    </source>
</evidence>
<dbReference type="InterPro" id="IPR014917">
    <property type="entry name" value="DUF1800"/>
</dbReference>
<dbReference type="Proteomes" id="UP000245048">
    <property type="component" value="Unassembled WGS sequence"/>
</dbReference>
<name>A0A2U1UXE2_9PROT</name>
<reference evidence="2" key="1">
    <citation type="submission" date="2017-10" db="EMBL/GenBank/DDBJ databases">
        <authorList>
            <person name="Toshchakov S.V."/>
            <person name="Goeva M.A."/>
        </authorList>
    </citation>
    <scope>NUCLEOTIDE SEQUENCE [LARGE SCALE GENOMIC DNA]</scope>
    <source>
        <strain evidence="2">JR1/69-1-13</strain>
    </source>
</reference>
<accession>A0A2U1UXE2</accession>
<dbReference type="RefSeq" id="WP_109519389.1">
    <property type="nucleotide sequence ID" value="NZ_PDOA01000053.1"/>
</dbReference>
<evidence type="ECO:0008006" key="3">
    <source>
        <dbReference type="Google" id="ProtNLM"/>
    </source>
</evidence>
<sequence>MDPRSLQAAIRFGLGARPDQALPRDPLSWLDAQLEGPDLAPPVPAGWPAPPTVRDGYRNWVEGDRRRDQRPPRQPHPVDYAFAAEVVALQALRIDTATPYRERLVEFWANHFTVSRRAGYGVASTVGPFMRDAIRSHVTGTFADMLVAVVLHPAMLSYLSQTQSTGPNSPLGKQRKRGLNENLAREILELHTVSPAARYSQRDVTDFARLLTGWTVERMREPYGAVFRANAHEPGEKIVLGRRFGEGPAEVEKALRFLASHSATQRFLATKLVRHFVADDPPPEAVTRIEAVLTDTGGDLAAVARALPRLEQAWKPPLSKLRAPVDYVTAALRACGAAGTEFAQVARNGCDVLHQPCWQAEQPNGWSDRAGAWLGPEPIMQRLDWCYELAGRFARLEPMMVLDTALGPLGRTETRQALRGAGSPRDALALLFSSAEFQHR</sequence>
<dbReference type="Pfam" id="PF08811">
    <property type="entry name" value="DUF1800"/>
    <property type="match status" value="1"/>
</dbReference>